<proteinExistence type="predicted"/>
<dbReference type="AlphaFoldDB" id="A0A8H7C0R6"/>
<accession>A0A8H7C0R6</accession>
<comment type="caution">
    <text evidence="3">The sequence shown here is derived from an EMBL/GenBank/DDBJ whole genome shotgun (WGS) entry which is preliminary data.</text>
</comment>
<feature type="compositionally biased region" description="Low complexity" evidence="1">
    <location>
        <begin position="388"/>
        <end position="399"/>
    </location>
</feature>
<feature type="compositionally biased region" description="Gly residues" evidence="1">
    <location>
        <begin position="373"/>
        <end position="387"/>
    </location>
</feature>
<evidence type="ECO:0000256" key="1">
    <source>
        <dbReference type="SAM" id="MobiDB-lite"/>
    </source>
</evidence>
<evidence type="ECO:0000256" key="2">
    <source>
        <dbReference type="SAM" id="SignalP"/>
    </source>
</evidence>
<keyword evidence="2" id="KW-0732">Signal</keyword>
<feature type="chain" id="PRO_5034263053" description="Extracellular membrane protein CFEM domain-containing protein" evidence="2">
    <location>
        <begin position="16"/>
        <end position="778"/>
    </location>
</feature>
<dbReference type="Proteomes" id="UP000629468">
    <property type="component" value="Unassembled WGS sequence"/>
</dbReference>
<dbReference type="EMBL" id="JABXXO010000015">
    <property type="protein sequence ID" value="KAF7760252.1"/>
    <property type="molecule type" value="Genomic_DNA"/>
</dbReference>
<evidence type="ECO:0000313" key="4">
    <source>
        <dbReference type="Proteomes" id="UP000629468"/>
    </source>
</evidence>
<sequence length="778" mass="81143">MHFFFLLFLLSTVAAIHPFSLSRSSHDINPSRPRFKLATPSLVDICASVDLSLLLGIQEVAGLALPNDISTDSDLCLCLQDLDLYLDSDTRLAWLTNLIGQDALLAYLTALIDTSPSRQDCILPAHAHRTCNDQDVCHFDCDTNFVRFGNSCICNPPFSVCNGVCGNFNGCPSSIPQIGRREPENVTGIRHAKSGVKSLHVERVTCVDGECFSKTCAVGWIYSKEEDACIRSATMSRRIKRSVARQLGDGTITLDIHVTINMVRLLRAIGELYTHSSFLRKQSDPRARSIMRSCDRLDQLAIDMVGSDTLGSFLDSTYGLLNVAQLLDGLLSSLNSTGLELLQADLGTIVASSTNILSWYHFPGSGVPGSGVSGSGISGSGVPGSGVPGSSTSGSSSSVDLNTPITITLNRWLGDLGLNGVKTTVRYGGLGGLGTAINGLLDGLGIGPADEGQALPANASFDDALHMQMGALLGYALDVGSSVAPASPAPQVGSGPPAGSAVTGESLDLQTILAPVSRATLGLLLATDLSALLDYVDLIIAASTNARTTLDLYDNFDGMTTQLSLVTKTALDVKSLCSKQLGSDASLASGRKVAAAKAPGDGSVVIPLDGLLYSLGISGNVTVGGLGRGFSAALNGILNVFNLGATRARRAGGGSAAVNSAIFMDSGLTQLFRAAVENAIDLEMKTASSPGPVASLLAGSMSSVISSMQAMLGSPTVAGLIGEVDGLLRATRKMNRSLTACHCTSLLVEESTGRFVGAVKEVGRWLDEHARMSREAIL</sequence>
<evidence type="ECO:0000313" key="3">
    <source>
        <dbReference type="EMBL" id="KAF7760252.1"/>
    </source>
</evidence>
<name>A0A8H7C0R6_AGABI</name>
<reference evidence="3 4" key="1">
    <citation type="journal article" name="Sci. Rep.">
        <title>Telomere-to-telomere assembled and centromere annotated genomes of the two main subspecies of the button mushroom Agaricus bisporus reveal especially polymorphic chromosome ends.</title>
        <authorList>
            <person name="Sonnenberg A.S.M."/>
            <person name="Sedaghat-Telgerd N."/>
            <person name="Lavrijssen B."/>
            <person name="Ohm R.A."/>
            <person name="Hendrickx P.M."/>
            <person name="Scholtmeijer K."/>
            <person name="Baars J.J.P."/>
            <person name="van Peer A."/>
        </authorList>
    </citation>
    <scope>NUCLEOTIDE SEQUENCE [LARGE SCALE GENOMIC DNA]</scope>
    <source>
        <strain evidence="3 4">H119_p4</strain>
    </source>
</reference>
<organism evidence="3 4">
    <name type="scientific">Agaricus bisporus var. burnettii</name>
    <dbReference type="NCBI Taxonomy" id="192524"/>
    <lineage>
        <taxon>Eukaryota</taxon>
        <taxon>Fungi</taxon>
        <taxon>Dikarya</taxon>
        <taxon>Basidiomycota</taxon>
        <taxon>Agaricomycotina</taxon>
        <taxon>Agaricomycetes</taxon>
        <taxon>Agaricomycetidae</taxon>
        <taxon>Agaricales</taxon>
        <taxon>Agaricineae</taxon>
        <taxon>Agaricaceae</taxon>
        <taxon>Agaricus</taxon>
    </lineage>
</organism>
<feature type="signal peptide" evidence="2">
    <location>
        <begin position="1"/>
        <end position="15"/>
    </location>
</feature>
<gene>
    <name evidence="3" type="ORF">Agabi119p4_10928</name>
</gene>
<evidence type="ECO:0008006" key="5">
    <source>
        <dbReference type="Google" id="ProtNLM"/>
    </source>
</evidence>
<protein>
    <recommendedName>
        <fullName evidence="5">Extracellular membrane protein CFEM domain-containing protein</fullName>
    </recommendedName>
</protein>
<feature type="region of interest" description="Disordered" evidence="1">
    <location>
        <begin position="373"/>
        <end position="399"/>
    </location>
</feature>